<reference evidence="1 2" key="1">
    <citation type="submission" date="2015-10" db="EMBL/GenBank/DDBJ databases">
        <title>Genome sequence of Chryseobacterium greenlandense.</title>
        <authorList>
            <person name="Newman J."/>
            <person name="Fischer K."/>
            <person name="Miller J."/>
        </authorList>
    </citation>
    <scope>NUCLEOTIDE SEQUENCE [LARGE SCALE GENOMIC DNA]</scope>
    <source>
        <strain evidence="1 2">UMB34</strain>
    </source>
</reference>
<organism evidence="1 2">
    <name type="scientific">Chryseobacterium aquaticum subsp. greenlandense</name>
    <dbReference type="NCBI Taxonomy" id="345663"/>
    <lineage>
        <taxon>Bacteria</taxon>
        <taxon>Pseudomonadati</taxon>
        <taxon>Bacteroidota</taxon>
        <taxon>Flavobacteriia</taxon>
        <taxon>Flavobacteriales</taxon>
        <taxon>Weeksellaceae</taxon>
        <taxon>Chryseobacterium group</taxon>
        <taxon>Chryseobacterium</taxon>
    </lineage>
</organism>
<dbReference type="AlphaFoldDB" id="A0A101CLE3"/>
<gene>
    <name evidence="1" type="ORF">AR686_00615</name>
</gene>
<dbReference type="Proteomes" id="UP000054388">
    <property type="component" value="Unassembled WGS sequence"/>
</dbReference>
<evidence type="ECO:0000313" key="1">
    <source>
        <dbReference type="EMBL" id="KUJ58341.1"/>
    </source>
</evidence>
<accession>A0A101CLE3</accession>
<name>A0A101CLE3_9FLAO</name>
<comment type="caution">
    <text evidence="1">The sequence shown here is derived from an EMBL/GenBank/DDBJ whole genome shotgun (WGS) entry which is preliminary data.</text>
</comment>
<proteinExistence type="predicted"/>
<protein>
    <submittedName>
        <fullName evidence="1">Addiction module toxin RelE</fullName>
    </submittedName>
</protein>
<sequence>MEAKFNFQLKQRKDERGWDEIEVYYHTYCDRTTAIRHARNLSKIFKSEIRLTEGADPFKTSGTYIYEIN</sequence>
<evidence type="ECO:0000313" key="2">
    <source>
        <dbReference type="Proteomes" id="UP000054388"/>
    </source>
</evidence>
<dbReference type="EMBL" id="LMAI01000001">
    <property type="protein sequence ID" value="KUJ58341.1"/>
    <property type="molecule type" value="Genomic_DNA"/>
</dbReference>